<dbReference type="EMBL" id="CBDS010000012">
    <property type="protein sequence ID" value="CDB45095.1"/>
    <property type="molecule type" value="Genomic_DNA"/>
</dbReference>
<evidence type="ECO:0000313" key="6">
    <source>
        <dbReference type="Proteomes" id="UP000443070"/>
    </source>
</evidence>
<dbReference type="InterPro" id="IPR009242">
    <property type="entry name" value="DUF896"/>
</dbReference>
<proteinExistence type="inferred from homology"/>
<dbReference type="Gene3D" id="1.10.287.540">
    <property type="entry name" value="Helix hairpin bin"/>
    <property type="match status" value="1"/>
</dbReference>
<evidence type="ECO:0000313" key="5">
    <source>
        <dbReference type="EMBL" id="MTU04588.1"/>
    </source>
</evidence>
<dbReference type="Proteomes" id="UP000443070">
    <property type="component" value="Unassembled WGS sequence"/>
</dbReference>
<dbReference type="RefSeq" id="WP_021717136.1">
    <property type="nucleotide sequence ID" value="NZ_AP025560.1"/>
</dbReference>
<dbReference type="Proteomes" id="UP000484547">
    <property type="component" value="Unassembled WGS sequence"/>
</dbReference>
<keyword evidence="1 2" id="KW-0963">Cytoplasm</keyword>
<dbReference type="eggNOG" id="COG4224">
    <property type="taxonomic scope" value="Bacteria"/>
</dbReference>
<accession>R6I715</accession>
<gene>
    <name evidence="3" type="ORF">BN533_00233</name>
    <name evidence="4" type="ORF">GMD11_04130</name>
    <name evidence="5" type="ORF">GMD18_09275</name>
</gene>
<dbReference type="PANTHER" id="PTHR37300:SF1">
    <property type="entry name" value="UPF0291 PROTEIN YNZC"/>
    <property type="match status" value="1"/>
</dbReference>
<evidence type="ECO:0000256" key="1">
    <source>
        <dbReference type="ARBA" id="ARBA00022490"/>
    </source>
</evidence>
<dbReference type="Pfam" id="PF05979">
    <property type="entry name" value="DUF896"/>
    <property type="match status" value="1"/>
</dbReference>
<dbReference type="GO" id="GO:0005737">
    <property type="term" value="C:cytoplasm"/>
    <property type="evidence" value="ECO:0007669"/>
    <property type="project" value="UniProtKB-SubCell"/>
</dbReference>
<keyword evidence="6" id="KW-1185">Reference proteome</keyword>
<comment type="caution">
    <text evidence="3">The sequence shown here is derived from an EMBL/GenBank/DDBJ whole genome shotgun (WGS) entry which is preliminary data.</text>
</comment>
<evidence type="ECO:0000313" key="7">
    <source>
        <dbReference type="Proteomes" id="UP000484547"/>
    </source>
</evidence>
<evidence type="ECO:0000256" key="2">
    <source>
        <dbReference type="HAMAP-Rule" id="MF_01103"/>
    </source>
</evidence>
<comment type="subcellular location">
    <subcellularLocation>
        <location evidence="2">Cytoplasm</location>
    </subcellularLocation>
</comment>
<comment type="similarity">
    <text evidence="2">Belongs to the UPF0291 family.</text>
</comment>
<dbReference type="OrthoDB" id="390105at2"/>
<evidence type="ECO:0000313" key="3">
    <source>
        <dbReference type="EMBL" id="CDB45095.1"/>
    </source>
</evidence>
<sequence length="62" mass="7332">MEINEMIARINILARKKRSEGLTEEEQCEQKALYKEYLGFIRGQVKQQLDKIEIVDELPSQH</sequence>
<organism evidence="3">
    <name type="scientific">Phascolarctobacterium faecium</name>
    <dbReference type="NCBI Taxonomy" id="33025"/>
    <lineage>
        <taxon>Bacteria</taxon>
        <taxon>Bacillati</taxon>
        <taxon>Bacillota</taxon>
        <taxon>Negativicutes</taxon>
        <taxon>Acidaminococcales</taxon>
        <taxon>Acidaminococcaceae</taxon>
        <taxon>Phascolarctobacterium</taxon>
    </lineage>
</organism>
<evidence type="ECO:0000313" key="4">
    <source>
        <dbReference type="EMBL" id="MTT75461.1"/>
    </source>
</evidence>
<dbReference type="STRING" id="1262914.BN533_00233"/>
<accession>A0A6I3RVH5</accession>
<reference evidence="3" key="1">
    <citation type="submission" date="2012-11" db="EMBL/GenBank/DDBJ databases">
        <title>Dependencies among metagenomic species, viruses, plasmids and units of genetic variation.</title>
        <authorList>
            <person name="Nielsen H.B."/>
            <person name="Almeida M."/>
            <person name="Juncker A.S."/>
            <person name="Rasmussen S."/>
            <person name="Li J."/>
            <person name="Sunagawa S."/>
            <person name="Plichta D."/>
            <person name="Gautier L."/>
            <person name="Le Chatelier E."/>
            <person name="Peletier E."/>
            <person name="Bonde I."/>
            <person name="Nielsen T."/>
            <person name="Manichanh C."/>
            <person name="Arumugam M."/>
            <person name="Batto J."/>
            <person name="Santos M.B.Q.D."/>
            <person name="Blom N."/>
            <person name="Borruel N."/>
            <person name="Burgdorf K.S."/>
            <person name="Boumezbeur F."/>
            <person name="Casellas F."/>
            <person name="Dore J."/>
            <person name="Guarner F."/>
            <person name="Hansen T."/>
            <person name="Hildebrand F."/>
            <person name="Kaas R.S."/>
            <person name="Kennedy S."/>
            <person name="Kristiansen K."/>
            <person name="Kultima J.R."/>
            <person name="Leonard P."/>
            <person name="Levenez F."/>
            <person name="Lund O."/>
            <person name="Moumen B."/>
            <person name="Le Paslier D."/>
            <person name="Pons N."/>
            <person name="Pedersen O."/>
            <person name="Prifti E."/>
            <person name="Qin J."/>
            <person name="Raes J."/>
            <person name="Tap J."/>
            <person name="Tims S."/>
            <person name="Ussery D.W."/>
            <person name="Yamada T."/>
            <person name="MetaHit consortium"/>
            <person name="Renault P."/>
            <person name="Sicheritz-Ponten T."/>
            <person name="Bork P."/>
            <person name="Wang J."/>
            <person name="Brunak S."/>
            <person name="Ehrlich S.D."/>
        </authorList>
    </citation>
    <scope>NUCLEOTIDE SEQUENCE [LARGE SCALE GENOMIC DNA]</scope>
</reference>
<dbReference type="EMBL" id="WNBW01000008">
    <property type="protein sequence ID" value="MTU04588.1"/>
    <property type="molecule type" value="Genomic_DNA"/>
</dbReference>
<dbReference type="HOGENOM" id="CLU_173137_3_2_9"/>
<dbReference type="PANTHER" id="PTHR37300">
    <property type="entry name" value="UPF0291 PROTEIN CBO2609/CLC_2481"/>
    <property type="match status" value="1"/>
</dbReference>
<name>R6I715_9FIRM</name>
<dbReference type="SUPFAM" id="SSF158221">
    <property type="entry name" value="YnzC-like"/>
    <property type="match status" value="1"/>
</dbReference>
<reference evidence="6 7" key="2">
    <citation type="journal article" date="2019" name="Nat. Med.">
        <title>A library of human gut bacterial isolates paired with longitudinal multiomics data enables mechanistic microbiome research.</title>
        <authorList>
            <person name="Poyet M."/>
            <person name="Groussin M."/>
            <person name="Gibbons S.M."/>
            <person name="Avila-Pacheco J."/>
            <person name="Jiang X."/>
            <person name="Kearney S.M."/>
            <person name="Perrotta A.R."/>
            <person name="Berdy B."/>
            <person name="Zhao S."/>
            <person name="Lieberman T.D."/>
            <person name="Swanson P.K."/>
            <person name="Smith M."/>
            <person name="Roesemann S."/>
            <person name="Alexander J.E."/>
            <person name="Rich S.A."/>
            <person name="Livny J."/>
            <person name="Vlamakis H."/>
            <person name="Clish C."/>
            <person name="Bullock K."/>
            <person name="Deik A."/>
            <person name="Scott J."/>
            <person name="Pierce K.A."/>
            <person name="Xavier R.J."/>
            <person name="Alm E.J."/>
        </authorList>
    </citation>
    <scope>NUCLEOTIDE SEQUENCE [LARGE SCALE GENOMIC DNA]</scope>
    <source>
        <strain evidence="4 7">BIOML-A13</strain>
        <strain evidence="5 6">BIOML-A3</strain>
    </source>
</reference>
<dbReference type="AlphaFoldDB" id="R6I715"/>
<dbReference type="HAMAP" id="MF_01103">
    <property type="entry name" value="UPF0291"/>
    <property type="match status" value="1"/>
</dbReference>
<dbReference type="EMBL" id="WNBM01000001">
    <property type="protein sequence ID" value="MTT75461.1"/>
    <property type="molecule type" value="Genomic_DNA"/>
</dbReference>
<protein>
    <recommendedName>
        <fullName evidence="2">UPF0291 protein BN533_00233</fullName>
    </recommendedName>
</protein>